<keyword evidence="4" id="KW-1185">Reference proteome</keyword>
<sequence>MPRWIRWAAGLLVLAFPCVARAEVLDKVAPPWEPFVLGCTLVVLAVTVALALSAKKTRRASGFVIALLWALYRIGGDEWFSDDVGPYIRVELSAGEARVWLGTIVLEGLAPLVAVLVIVAVTTSRYRRPSRPRRRA</sequence>
<name>A0ABT5F6F1_9BACT</name>
<feature type="transmembrane region" description="Helical" evidence="1">
    <location>
        <begin position="60"/>
        <end position="80"/>
    </location>
</feature>
<reference evidence="3 4" key="1">
    <citation type="submission" date="2022-11" db="EMBL/GenBank/DDBJ databases">
        <title>Minimal conservation of predation-associated metabolite biosynthetic gene clusters underscores biosynthetic potential of Myxococcota including descriptions for ten novel species: Archangium lansinium sp. nov., Myxococcus landrumus sp. nov., Nannocystis bai.</title>
        <authorList>
            <person name="Ahearne A."/>
            <person name="Stevens C."/>
            <person name="Dowd S."/>
        </authorList>
    </citation>
    <scope>NUCLEOTIDE SEQUENCE [LARGE SCALE GENOMIC DNA]</scope>
    <source>
        <strain evidence="3 4">RJM3</strain>
    </source>
</reference>
<dbReference type="RefSeq" id="WP_271929804.1">
    <property type="nucleotide sequence ID" value="NZ_JAQNDO010000001.1"/>
</dbReference>
<feature type="transmembrane region" description="Helical" evidence="1">
    <location>
        <begin position="32"/>
        <end position="53"/>
    </location>
</feature>
<feature type="transmembrane region" description="Helical" evidence="1">
    <location>
        <begin position="100"/>
        <end position="126"/>
    </location>
</feature>
<keyword evidence="1" id="KW-1133">Transmembrane helix</keyword>
<gene>
    <name evidence="3" type="ORF">POL67_50600</name>
</gene>
<keyword evidence="1" id="KW-0812">Transmembrane</keyword>
<feature type="chain" id="PRO_5046155164" evidence="2">
    <location>
        <begin position="23"/>
        <end position="136"/>
    </location>
</feature>
<feature type="signal peptide" evidence="2">
    <location>
        <begin position="1"/>
        <end position="22"/>
    </location>
</feature>
<proteinExistence type="predicted"/>
<keyword evidence="1" id="KW-0472">Membrane</keyword>
<evidence type="ECO:0000256" key="1">
    <source>
        <dbReference type="SAM" id="Phobius"/>
    </source>
</evidence>
<protein>
    <submittedName>
        <fullName evidence="3">Uncharacterized protein</fullName>
    </submittedName>
</protein>
<evidence type="ECO:0000313" key="4">
    <source>
        <dbReference type="Proteomes" id="UP001221411"/>
    </source>
</evidence>
<dbReference type="Proteomes" id="UP001221411">
    <property type="component" value="Unassembled WGS sequence"/>
</dbReference>
<dbReference type="EMBL" id="JAQNDO010000001">
    <property type="protein sequence ID" value="MDC0749683.1"/>
    <property type="molecule type" value="Genomic_DNA"/>
</dbReference>
<organism evidence="3 4">
    <name type="scientific">Polyangium mundeleinium</name>
    <dbReference type="NCBI Taxonomy" id="2995306"/>
    <lineage>
        <taxon>Bacteria</taxon>
        <taxon>Pseudomonadati</taxon>
        <taxon>Myxococcota</taxon>
        <taxon>Polyangia</taxon>
        <taxon>Polyangiales</taxon>
        <taxon>Polyangiaceae</taxon>
        <taxon>Polyangium</taxon>
    </lineage>
</organism>
<evidence type="ECO:0000313" key="3">
    <source>
        <dbReference type="EMBL" id="MDC0749683.1"/>
    </source>
</evidence>
<evidence type="ECO:0000256" key="2">
    <source>
        <dbReference type="SAM" id="SignalP"/>
    </source>
</evidence>
<comment type="caution">
    <text evidence="3">The sequence shown here is derived from an EMBL/GenBank/DDBJ whole genome shotgun (WGS) entry which is preliminary data.</text>
</comment>
<keyword evidence="2" id="KW-0732">Signal</keyword>
<accession>A0ABT5F6F1</accession>